<reference evidence="5" key="1">
    <citation type="submission" date="2023-07" db="EMBL/GenBank/DDBJ databases">
        <title>Black Yeasts Isolated from many extreme environments.</title>
        <authorList>
            <person name="Coleine C."/>
            <person name="Stajich J.E."/>
            <person name="Selbmann L."/>
        </authorList>
    </citation>
    <scope>NUCLEOTIDE SEQUENCE</scope>
    <source>
        <strain evidence="5">CCFEE 5485</strain>
    </source>
</reference>
<dbReference type="AlphaFoldDB" id="A0AAE0WRK0"/>
<organism evidence="5 6">
    <name type="scientific">Recurvomyces mirabilis</name>
    <dbReference type="NCBI Taxonomy" id="574656"/>
    <lineage>
        <taxon>Eukaryota</taxon>
        <taxon>Fungi</taxon>
        <taxon>Dikarya</taxon>
        <taxon>Ascomycota</taxon>
        <taxon>Pezizomycotina</taxon>
        <taxon>Dothideomycetes</taxon>
        <taxon>Dothideomycetidae</taxon>
        <taxon>Mycosphaerellales</taxon>
        <taxon>Teratosphaeriaceae</taxon>
        <taxon>Recurvomyces</taxon>
    </lineage>
</organism>
<proteinExistence type="inferred from homology"/>
<dbReference type="InterPro" id="IPR000850">
    <property type="entry name" value="Adenylat/UMP-CMP_kin"/>
</dbReference>
<dbReference type="Pfam" id="PF00406">
    <property type="entry name" value="ADK"/>
    <property type="match status" value="1"/>
</dbReference>
<dbReference type="SUPFAM" id="SSF52540">
    <property type="entry name" value="P-loop containing nucleoside triphosphate hydrolases"/>
    <property type="match status" value="1"/>
</dbReference>
<keyword evidence="6" id="KW-1185">Reference proteome</keyword>
<keyword evidence="2" id="KW-0547">Nucleotide-binding</keyword>
<gene>
    <name evidence="5" type="primary">URA6_2</name>
    <name evidence="5" type="ORF">LTR78_003479</name>
</gene>
<dbReference type="EC" id="2.7.4.14" evidence="5"/>
<comment type="caution">
    <text evidence="5">The sequence shown here is derived from an EMBL/GenBank/DDBJ whole genome shotgun (WGS) entry which is preliminary data.</text>
</comment>
<sequence length="213" mass="23808">MANITQTATTPNEKQPLQVVFVLGPPGVGKGTICKRLAQDFGWYHLSVGDYLRELVNSTTQLPVAQCGGMCSDELLAHLKAEKSVQGKTIAAIVEHKIFVIQEQGFDHIFIDGYPRQKQSTELFDETFGRPIEIVWFGCVKSTAKARSMGCKRGADDDEVLESRYAEFLENNRVIEHHYDVLMQIVNTDGEREESYVRVKAALSKLLSGTTVR</sequence>
<dbReference type="Proteomes" id="UP001274830">
    <property type="component" value="Unassembled WGS sequence"/>
</dbReference>
<evidence type="ECO:0000313" key="5">
    <source>
        <dbReference type="EMBL" id="KAK3676703.1"/>
    </source>
</evidence>
<keyword evidence="1 4" id="KW-0808">Transferase</keyword>
<keyword evidence="3 4" id="KW-0418">Kinase</keyword>
<dbReference type="Gene3D" id="3.40.50.300">
    <property type="entry name" value="P-loop containing nucleotide triphosphate hydrolases"/>
    <property type="match status" value="1"/>
</dbReference>
<name>A0AAE0WRK0_9PEZI</name>
<dbReference type="PANTHER" id="PTHR23359">
    <property type="entry name" value="NUCLEOTIDE KINASE"/>
    <property type="match status" value="1"/>
</dbReference>
<dbReference type="PRINTS" id="PR00094">
    <property type="entry name" value="ADENYLTKNASE"/>
</dbReference>
<evidence type="ECO:0000256" key="3">
    <source>
        <dbReference type="ARBA" id="ARBA00022777"/>
    </source>
</evidence>
<evidence type="ECO:0000313" key="6">
    <source>
        <dbReference type="Proteomes" id="UP001274830"/>
    </source>
</evidence>
<accession>A0AAE0WRK0</accession>
<dbReference type="GO" id="GO:0019205">
    <property type="term" value="F:nucleobase-containing compound kinase activity"/>
    <property type="evidence" value="ECO:0007669"/>
    <property type="project" value="InterPro"/>
</dbReference>
<dbReference type="GO" id="GO:0005524">
    <property type="term" value="F:ATP binding"/>
    <property type="evidence" value="ECO:0007669"/>
    <property type="project" value="InterPro"/>
</dbReference>
<dbReference type="InterPro" id="IPR027417">
    <property type="entry name" value="P-loop_NTPase"/>
</dbReference>
<dbReference type="EMBL" id="JAUTXT010000009">
    <property type="protein sequence ID" value="KAK3676703.1"/>
    <property type="molecule type" value="Genomic_DNA"/>
</dbReference>
<protein>
    <submittedName>
        <fullName evidence="5">Bifunctional uridylate/adenylate kinase</fullName>
        <ecNumber evidence="5">2.7.4.14</ecNumber>
    </submittedName>
</protein>
<evidence type="ECO:0000256" key="1">
    <source>
        <dbReference type="ARBA" id="ARBA00022679"/>
    </source>
</evidence>
<evidence type="ECO:0000256" key="2">
    <source>
        <dbReference type="ARBA" id="ARBA00022741"/>
    </source>
</evidence>
<dbReference type="GO" id="GO:0006139">
    <property type="term" value="P:nucleobase-containing compound metabolic process"/>
    <property type="evidence" value="ECO:0007669"/>
    <property type="project" value="InterPro"/>
</dbReference>
<evidence type="ECO:0000256" key="4">
    <source>
        <dbReference type="RuleBase" id="RU003330"/>
    </source>
</evidence>
<comment type="similarity">
    <text evidence="4">Belongs to the adenylate kinase family.</text>
</comment>